<gene>
    <name evidence="1" type="ORF">OXD698_LOCUS34049</name>
</gene>
<evidence type="ECO:0000313" key="2">
    <source>
        <dbReference type="Proteomes" id="UP000663844"/>
    </source>
</evidence>
<proteinExistence type="predicted"/>
<dbReference type="AlphaFoldDB" id="A0A819TQ02"/>
<feature type="non-terminal residue" evidence="1">
    <location>
        <position position="1"/>
    </location>
</feature>
<sequence>CFALNPAALGATHPEHLQRLTKAWSKFYPTEFTASGYVDQLPNTEILFYHNNT</sequence>
<organism evidence="1 2">
    <name type="scientific">Adineta steineri</name>
    <dbReference type="NCBI Taxonomy" id="433720"/>
    <lineage>
        <taxon>Eukaryota</taxon>
        <taxon>Metazoa</taxon>
        <taxon>Spiralia</taxon>
        <taxon>Gnathifera</taxon>
        <taxon>Rotifera</taxon>
        <taxon>Eurotatoria</taxon>
        <taxon>Bdelloidea</taxon>
        <taxon>Adinetida</taxon>
        <taxon>Adinetidae</taxon>
        <taxon>Adineta</taxon>
    </lineage>
</organism>
<comment type="caution">
    <text evidence="1">The sequence shown here is derived from an EMBL/GenBank/DDBJ whole genome shotgun (WGS) entry which is preliminary data.</text>
</comment>
<protein>
    <submittedName>
        <fullName evidence="1">Uncharacterized protein</fullName>
    </submittedName>
</protein>
<dbReference type="EMBL" id="CAJOAZ010004829">
    <property type="protein sequence ID" value="CAF4076802.1"/>
    <property type="molecule type" value="Genomic_DNA"/>
</dbReference>
<accession>A0A819TQ02</accession>
<evidence type="ECO:0000313" key="1">
    <source>
        <dbReference type="EMBL" id="CAF4076802.1"/>
    </source>
</evidence>
<name>A0A819TQ02_9BILA</name>
<reference evidence="1" key="1">
    <citation type="submission" date="2021-02" db="EMBL/GenBank/DDBJ databases">
        <authorList>
            <person name="Nowell W R."/>
        </authorList>
    </citation>
    <scope>NUCLEOTIDE SEQUENCE</scope>
</reference>
<dbReference type="Proteomes" id="UP000663844">
    <property type="component" value="Unassembled WGS sequence"/>
</dbReference>